<dbReference type="OrthoDB" id="330458at2157"/>
<evidence type="ECO:0000313" key="3">
    <source>
        <dbReference type="Proteomes" id="UP000252189"/>
    </source>
</evidence>
<name>A0A368NE41_9EURY</name>
<dbReference type="AlphaFoldDB" id="A0A368NE41"/>
<keyword evidence="1" id="KW-0472">Membrane</keyword>
<comment type="caution">
    <text evidence="2">The sequence shown here is derived from an EMBL/GenBank/DDBJ whole genome shotgun (WGS) entry which is preliminary data.</text>
</comment>
<keyword evidence="1" id="KW-1133">Transmembrane helix</keyword>
<protein>
    <submittedName>
        <fullName evidence="2">Uncharacterized protein</fullName>
    </submittedName>
</protein>
<dbReference type="RefSeq" id="WP_114450004.1">
    <property type="nucleotide sequence ID" value="NZ_QPHM01000001.1"/>
</dbReference>
<keyword evidence="1" id="KW-0812">Transmembrane</keyword>
<reference evidence="2 3" key="1">
    <citation type="submission" date="2018-07" db="EMBL/GenBank/DDBJ databases">
        <title>Genome sequences of Haloplanus salinus JCM 18368T.</title>
        <authorList>
            <person name="Kim Y.B."/>
            <person name="Roh S.W."/>
        </authorList>
    </citation>
    <scope>NUCLEOTIDE SEQUENCE [LARGE SCALE GENOMIC DNA]</scope>
    <source>
        <strain evidence="2 3">JCM 18368</strain>
    </source>
</reference>
<evidence type="ECO:0000256" key="1">
    <source>
        <dbReference type="SAM" id="Phobius"/>
    </source>
</evidence>
<proteinExistence type="predicted"/>
<accession>A0A368NE41</accession>
<organism evidence="2 3">
    <name type="scientific">Haloplanus salinus</name>
    <dbReference type="NCBI Taxonomy" id="1126245"/>
    <lineage>
        <taxon>Archaea</taxon>
        <taxon>Methanobacteriati</taxon>
        <taxon>Methanobacteriota</taxon>
        <taxon>Stenosarchaea group</taxon>
        <taxon>Halobacteria</taxon>
        <taxon>Halobacteriales</taxon>
        <taxon>Haloferacaceae</taxon>
        <taxon>Haloplanus</taxon>
    </lineage>
</organism>
<dbReference type="EMBL" id="QPHM01000001">
    <property type="protein sequence ID" value="RCU48370.1"/>
    <property type="molecule type" value="Genomic_DNA"/>
</dbReference>
<feature type="transmembrane region" description="Helical" evidence="1">
    <location>
        <begin position="45"/>
        <end position="65"/>
    </location>
</feature>
<sequence>MVGPSLSEEDRAVASKRLKLGFVVLVGCSGGLVALAAGATPLQALVAVGGGLLVGGALMAYLDYVGRQWRAKRRR</sequence>
<feature type="transmembrane region" description="Helical" evidence="1">
    <location>
        <begin position="20"/>
        <end position="39"/>
    </location>
</feature>
<dbReference type="Proteomes" id="UP000252189">
    <property type="component" value="Unassembled WGS sequence"/>
</dbReference>
<gene>
    <name evidence="2" type="ORF">DU504_14310</name>
</gene>
<keyword evidence="3" id="KW-1185">Reference proteome</keyword>
<evidence type="ECO:0000313" key="2">
    <source>
        <dbReference type="EMBL" id="RCU48370.1"/>
    </source>
</evidence>